<accession>X1DDT6</accession>
<gene>
    <name evidence="2" type="ORF">S01H4_53542</name>
</gene>
<feature type="region of interest" description="Disordered" evidence="1">
    <location>
        <begin position="1"/>
        <end position="35"/>
    </location>
</feature>
<reference evidence="2" key="1">
    <citation type="journal article" date="2014" name="Front. Microbiol.">
        <title>High frequency of phylogenetically diverse reductive dehalogenase-homologous genes in deep subseafloor sedimentary metagenomes.</title>
        <authorList>
            <person name="Kawai M."/>
            <person name="Futagami T."/>
            <person name="Toyoda A."/>
            <person name="Takaki Y."/>
            <person name="Nishi S."/>
            <person name="Hori S."/>
            <person name="Arai W."/>
            <person name="Tsubouchi T."/>
            <person name="Morono Y."/>
            <person name="Uchiyama I."/>
            <person name="Ito T."/>
            <person name="Fujiyama A."/>
            <person name="Inagaki F."/>
            <person name="Takami H."/>
        </authorList>
    </citation>
    <scope>NUCLEOTIDE SEQUENCE</scope>
    <source>
        <strain evidence="2">Expedition CK06-06</strain>
    </source>
</reference>
<evidence type="ECO:0000256" key="1">
    <source>
        <dbReference type="SAM" id="MobiDB-lite"/>
    </source>
</evidence>
<proteinExistence type="predicted"/>
<comment type="caution">
    <text evidence="2">The sequence shown here is derived from an EMBL/GenBank/DDBJ whole genome shotgun (WGS) entry which is preliminary data.</text>
</comment>
<dbReference type="EMBL" id="BART01030722">
    <property type="protein sequence ID" value="GAH18392.1"/>
    <property type="molecule type" value="Genomic_DNA"/>
</dbReference>
<evidence type="ECO:0000313" key="2">
    <source>
        <dbReference type="EMBL" id="GAH18392.1"/>
    </source>
</evidence>
<dbReference type="AlphaFoldDB" id="X1DDT6"/>
<organism evidence="2">
    <name type="scientific">marine sediment metagenome</name>
    <dbReference type="NCBI Taxonomy" id="412755"/>
    <lineage>
        <taxon>unclassified sequences</taxon>
        <taxon>metagenomes</taxon>
        <taxon>ecological metagenomes</taxon>
    </lineage>
</organism>
<feature type="non-terminal residue" evidence="2">
    <location>
        <position position="35"/>
    </location>
</feature>
<protein>
    <submittedName>
        <fullName evidence="2">Uncharacterized protein</fullName>
    </submittedName>
</protein>
<name>X1DDT6_9ZZZZ</name>
<sequence length="35" mass="3917">MSNAGMMGSKSGNGHRIAINEVSDFKYMQNRRNNT</sequence>